<dbReference type="AlphaFoldDB" id="C0EDA0"/>
<name>C0EDA0_9FIRM</name>
<dbReference type="STRING" id="537013.CLOSTMETH_01827"/>
<accession>C0EDA0</accession>
<evidence type="ECO:0000313" key="1">
    <source>
        <dbReference type="EMBL" id="EEG30486.1"/>
    </source>
</evidence>
<organism evidence="1 2">
    <name type="scientific">[Clostridium] methylpentosum DSM 5476</name>
    <dbReference type="NCBI Taxonomy" id="537013"/>
    <lineage>
        <taxon>Bacteria</taxon>
        <taxon>Bacillati</taxon>
        <taxon>Bacillota</taxon>
        <taxon>Clostridia</taxon>
        <taxon>Eubacteriales</taxon>
        <taxon>Oscillospiraceae</taxon>
        <taxon>Oscillospiraceae incertae sedis</taxon>
    </lineage>
</organism>
<evidence type="ECO:0000313" key="2">
    <source>
        <dbReference type="Proteomes" id="UP000003340"/>
    </source>
</evidence>
<dbReference type="InterPro" id="IPR025454">
    <property type="entry name" value="DUF4275"/>
</dbReference>
<dbReference type="EMBL" id="ACEC01000061">
    <property type="protein sequence ID" value="EEG30486.1"/>
    <property type="molecule type" value="Genomic_DNA"/>
</dbReference>
<reference evidence="1 2" key="1">
    <citation type="submission" date="2009-01" db="EMBL/GenBank/DDBJ databases">
        <authorList>
            <person name="Fulton L."/>
            <person name="Clifton S."/>
            <person name="Fulton B."/>
            <person name="Xu J."/>
            <person name="Minx P."/>
            <person name="Pepin K.H."/>
            <person name="Johnson M."/>
            <person name="Bhonagiri V."/>
            <person name="Nash W.E."/>
            <person name="Mardis E.R."/>
            <person name="Wilson R.K."/>
        </authorList>
    </citation>
    <scope>NUCLEOTIDE SEQUENCE [LARGE SCALE GENOMIC DNA]</scope>
    <source>
        <strain evidence="1 2">DSM 5476</strain>
    </source>
</reference>
<dbReference type="Proteomes" id="UP000003340">
    <property type="component" value="Unassembled WGS sequence"/>
</dbReference>
<proteinExistence type="predicted"/>
<gene>
    <name evidence="1" type="ORF">CLOSTMETH_01827</name>
</gene>
<comment type="caution">
    <text evidence="1">The sequence shown here is derived from an EMBL/GenBank/DDBJ whole genome shotgun (WGS) entry which is preliminary data.</text>
</comment>
<dbReference type="HOGENOM" id="CLU_813050_0_0_9"/>
<dbReference type="Pfam" id="PF14101">
    <property type="entry name" value="DUF4275"/>
    <property type="match status" value="1"/>
</dbReference>
<protein>
    <submittedName>
        <fullName evidence="1">Uncharacterized protein</fullName>
    </submittedName>
</protein>
<keyword evidence="2" id="KW-1185">Reference proteome</keyword>
<sequence>MKIARYGDWKIAVNIEKTRQYYSHYKKIDNQANRNFAEYCKTLSAEEREFFDAFAITPECCEIEHIGVSKKGACPCGGYYLVCGTYLEYPPKNLTTIEELAENDFIDDRPDPRIAIGLFQFDFQCDKYEIKDIPENIPDGFICIRFWCEEMKWLLPEKPEEIMYEPPRFWEIIRIIKEKTDYKKQQFFDSEETKQEFITIFKNLNIQYYPLSKKETTAYKKQWVAAFSPLDKNLKEIKKLCLDTRKFTSFLWHIFSFEYLKCETEENAKILFNKENKSTCVIISNCDNIAYKLQNAENLSAELLEQFIDVTVTAGDFSWTYSKTHESMCGPYFYRKQPKLF</sequence>
<reference evidence="1 2" key="2">
    <citation type="submission" date="2009-02" db="EMBL/GenBank/DDBJ databases">
        <title>Draft genome sequence of Clostridium methylpentosum (DSM 5476).</title>
        <authorList>
            <person name="Sudarsanam P."/>
            <person name="Ley R."/>
            <person name="Guruge J."/>
            <person name="Turnbaugh P.J."/>
            <person name="Mahowald M."/>
            <person name="Liep D."/>
            <person name="Gordon J."/>
        </authorList>
    </citation>
    <scope>NUCLEOTIDE SEQUENCE [LARGE SCALE GENOMIC DNA]</scope>
    <source>
        <strain evidence="1 2">DSM 5476</strain>
    </source>
</reference>
<dbReference type="eggNOG" id="ENOG5032THY">
    <property type="taxonomic scope" value="Bacteria"/>
</dbReference>